<proteinExistence type="predicted"/>
<reference evidence="1" key="1">
    <citation type="submission" date="2022-08" db="EMBL/GenBank/DDBJ databases">
        <title>Draft genome sequencing of Roseisolibacter agri AW1220.</title>
        <authorList>
            <person name="Tobiishi Y."/>
            <person name="Tonouchi A."/>
        </authorList>
    </citation>
    <scope>NUCLEOTIDE SEQUENCE</scope>
    <source>
        <strain evidence="1">AW1220</strain>
    </source>
</reference>
<organism evidence="1 2">
    <name type="scientific">Roseisolibacter agri</name>
    <dbReference type="NCBI Taxonomy" id="2014610"/>
    <lineage>
        <taxon>Bacteria</taxon>
        <taxon>Pseudomonadati</taxon>
        <taxon>Gemmatimonadota</taxon>
        <taxon>Gemmatimonadia</taxon>
        <taxon>Gemmatimonadales</taxon>
        <taxon>Gemmatimonadaceae</taxon>
        <taxon>Roseisolibacter</taxon>
    </lineage>
</organism>
<evidence type="ECO:0000313" key="2">
    <source>
        <dbReference type="Proteomes" id="UP001161325"/>
    </source>
</evidence>
<keyword evidence="2" id="KW-1185">Reference proteome</keyword>
<sequence>MPRPSRSAQLFSLVALAALVAVLIGGTRALLRLWDRVEHPWAYGDRPLAGQWTGRVTSGGGRTQTVYLELERKLRESGRQEGLPTRCGAGPCEAIDGLAMTCDATRRARTLTVTGWPLARDGSRFRLLLVPADSPSVDGLTLGSVEARWDGADTIEADAGFVLRRGVSAIRDGGDPDTGRPARLVLHRGTEDEFRRACP</sequence>
<name>A0AA37V1D4_9BACT</name>
<gene>
    <name evidence="1" type="ORF">rosag_25180</name>
</gene>
<protein>
    <submittedName>
        <fullName evidence="1">Uncharacterized protein</fullName>
    </submittedName>
</protein>
<dbReference type="AlphaFoldDB" id="A0AA37V1D4"/>
<accession>A0AA37V1D4</accession>
<dbReference type="EMBL" id="BRXS01000004">
    <property type="protein sequence ID" value="GLC26005.1"/>
    <property type="molecule type" value="Genomic_DNA"/>
</dbReference>
<dbReference type="Proteomes" id="UP001161325">
    <property type="component" value="Unassembled WGS sequence"/>
</dbReference>
<dbReference type="RefSeq" id="WP_284350476.1">
    <property type="nucleotide sequence ID" value="NZ_BRXS01000004.1"/>
</dbReference>
<evidence type="ECO:0000313" key="1">
    <source>
        <dbReference type="EMBL" id="GLC26005.1"/>
    </source>
</evidence>
<comment type="caution">
    <text evidence="1">The sequence shown here is derived from an EMBL/GenBank/DDBJ whole genome shotgun (WGS) entry which is preliminary data.</text>
</comment>